<evidence type="ECO:0000313" key="2">
    <source>
        <dbReference type="EMBL" id="RMB57435.1"/>
    </source>
</evidence>
<dbReference type="RefSeq" id="WP_121917913.1">
    <property type="nucleotide sequence ID" value="NZ_REFV01000011.1"/>
</dbReference>
<dbReference type="Pfam" id="PF00535">
    <property type="entry name" value="Glycos_transf_2"/>
    <property type="match status" value="1"/>
</dbReference>
<protein>
    <submittedName>
        <fullName evidence="2">Glycosyltransferase</fullName>
    </submittedName>
</protein>
<dbReference type="OrthoDB" id="199095at2"/>
<dbReference type="InterPro" id="IPR001173">
    <property type="entry name" value="Glyco_trans_2-like"/>
</dbReference>
<dbReference type="SUPFAM" id="SSF53448">
    <property type="entry name" value="Nucleotide-diphospho-sugar transferases"/>
    <property type="match status" value="1"/>
</dbReference>
<sequence>MTSIPKVSIVCATYNQQKYISQAIDSFLMQECNFDFEIIIHDDCSTDGTSQIIRDYEKKYPQLIKPIYQEENIYSQGKKPWVFCLKKAKGNYIALSDGDDYWTDPLKLQKQVDFLDVNEDFNICFHRANLLRNSNDLSLHPIPDISSNGEYIYKDLLEYYNFITTASVVTRKPDIIKFSTWFNKLPFGDMGLYLICAEGKKIKCLDDVMSVYRIHNEGLWSKLDKFKEKENYLSFYKIVSPYLNDPEKIIVRIKIKEVLSSLAKMRYPTSPILKRLYYLHRRFNIK</sequence>
<dbReference type="PANTHER" id="PTHR22916">
    <property type="entry name" value="GLYCOSYLTRANSFERASE"/>
    <property type="match status" value="1"/>
</dbReference>
<dbReference type="PANTHER" id="PTHR22916:SF3">
    <property type="entry name" value="UDP-GLCNAC:BETAGAL BETA-1,3-N-ACETYLGLUCOSAMINYLTRANSFERASE-LIKE PROTEIN 1"/>
    <property type="match status" value="1"/>
</dbReference>
<keyword evidence="2" id="KW-0808">Transferase</keyword>
<dbReference type="EMBL" id="REFV01000011">
    <property type="protein sequence ID" value="RMB57435.1"/>
    <property type="molecule type" value="Genomic_DNA"/>
</dbReference>
<feature type="domain" description="Glycosyltransferase 2-like" evidence="1">
    <location>
        <begin position="8"/>
        <end position="129"/>
    </location>
</feature>
<dbReference type="InterPro" id="IPR029044">
    <property type="entry name" value="Nucleotide-diphossugar_trans"/>
</dbReference>
<organism evidence="2 3">
    <name type="scientific">Dokdonia sinensis</name>
    <dbReference type="NCBI Taxonomy" id="2479847"/>
    <lineage>
        <taxon>Bacteria</taxon>
        <taxon>Pseudomonadati</taxon>
        <taxon>Bacteroidota</taxon>
        <taxon>Flavobacteriia</taxon>
        <taxon>Flavobacteriales</taxon>
        <taxon>Flavobacteriaceae</taxon>
        <taxon>Dokdonia</taxon>
    </lineage>
</organism>
<reference evidence="2 3" key="1">
    <citation type="submission" date="2018-10" db="EMBL/GenBank/DDBJ databases">
        <title>Dokdonia luteus sp. nov., isolated from sea water.</title>
        <authorList>
            <person name="Zhou L.Y."/>
            <person name="Du Z.J."/>
        </authorList>
    </citation>
    <scope>NUCLEOTIDE SEQUENCE [LARGE SCALE GENOMIC DNA]</scope>
    <source>
        <strain evidence="2 3">SH27</strain>
    </source>
</reference>
<keyword evidence="3" id="KW-1185">Reference proteome</keyword>
<accession>A0A3M0FY44</accession>
<dbReference type="AlphaFoldDB" id="A0A3M0FY44"/>
<name>A0A3M0FY44_9FLAO</name>
<dbReference type="GO" id="GO:0016758">
    <property type="term" value="F:hexosyltransferase activity"/>
    <property type="evidence" value="ECO:0007669"/>
    <property type="project" value="UniProtKB-ARBA"/>
</dbReference>
<evidence type="ECO:0000259" key="1">
    <source>
        <dbReference type="Pfam" id="PF00535"/>
    </source>
</evidence>
<dbReference type="Gene3D" id="3.90.550.10">
    <property type="entry name" value="Spore Coat Polysaccharide Biosynthesis Protein SpsA, Chain A"/>
    <property type="match status" value="1"/>
</dbReference>
<evidence type="ECO:0000313" key="3">
    <source>
        <dbReference type="Proteomes" id="UP000281985"/>
    </source>
</evidence>
<comment type="caution">
    <text evidence="2">The sequence shown here is derived from an EMBL/GenBank/DDBJ whole genome shotgun (WGS) entry which is preliminary data.</text>
</comment>
<proteinExistence type="predicted"/>
<dbReference type="Proteomes" id="UP000281985">
    <property type="component" value="Unassembled WGS sequence"/>
</dbReference>
<gene>
    <name evidence="2" type="ORF">EAX61_11860</name>
</gene>